<gene>
    <name evidence="7" type="ORF">SAMN05216223_120125</name>
</gene>
<feature type="compositionally biased region" description="Low complexity" evidence="5">
    <location>
        <begin position="327"/>
        <end position="340"/>
    </location>
</feature>
<keyword evidence="3" id="KW-0547">Nucleotide-binding</keyword>
<keyword evidence="4 7" id="KW-0067">ATP-binding</keyword>
<feature type="region of interest" description="Disordered" evidence="5">
    <location>
        <begin position="322"/>
        <end position="352"/>
    </location>
</feature>
<protein>
    <submittedName>
        <fullName evidence="7">ABC-2 type transport system ATP-binding protein</fullName>
    </submittedName>
</protein>
<evidence type="ECO:0000256" key="5">
    <source>
        <dbReference type="SAM" id="MobiDB-lite"/>
    </source>
</evidence>
<organism evidence="7 8">
    <name type="scientific">Actinacidiphila yanglinensis</name>
    <dbReference type="NCBI Taxonomy" id="310779"/>
    <lineage>
        <taxon>Bacteria</taxon>
        <taxon>Bacillati</taxon>
        <taxon>Actinomycetota</taxon>
        <taxon>Actinomycetes</taxon>
        <taxon>Kitasatosporales</taxon>
        <taxon>Streptomycetaceae</taxon>
        <taxon>Actinacidiphila</taxon>
    </lineage>
</organism>
<reference evidence="7 8" key="1">
    <citation type="submission" date="2016-10" db="EMBL/GenBank/DDBJ databases">
        <authorList>
            <person name="de Groot N.N."/>
        </authorList>
    </citation>
    <scope>NUCLEOTIDE SEQUENCE [LARGE SCALE GENOMIC DNA]</scope>
    <source>
        <strain evidence="7 8">CGMCC 4.2023</strain>
    </source>
</reference>
<accession>A0A1H6DY88</accession>
<proteinExistence type="inferred from homology"/>
<evidence type="ECO:0000259" key="6">
    <source>
        <dbReference type="PROSITE" id="PS50893"/>
    </source>
</evidence>
<feature type="compositionally biased region" description="Low complexity" evidence="5">
    <location>
        <begin position="1"/>
        <end position="19"/>
    </location>
</feature>
<dbReference type="Gene3D" id="3.40.50.300">
    <property type="entry name" value="P-loop containing nucleotide triphosphate hydrolases"/>
    <property type="match status" value="1"/>
</dbReference>
<dbReference type="PANTHER" id="PTHR43335">
    <property type="entry name" value="ABC TRANSPORTER, ATP-BINDING PROTEIN"/>
    <property type="match status" value="1"/>
</dbReference>
<dbReference type="Proteomes" id="UP000236754">
    <property type="component" value="Unassembled WGS sequence"/>
</dbReference>
<keyword evidence="8" id="KW-1185">Reference proteome</keyword>
<keyword evidence="2" id="KW-0813">Transport</keyword>
<dbReference type="SMART" id="SM00382">
    <property type="entry name" value="AAA"/>
    <property type="match status" value="1"/>
</dbReference>
<dbReference type="InterPro" id="IPR003439">
    <property type="entry name" value="ABC_transporter-like_ATP-bd"/>
</dbReference>
<dbReference type="EMBL" id="FNVU01000020">
    <property type="protein sequence ID" value="SEG89575.1"/>
    <property type="molecule type" value="Genomic_DNA"/>
</dbReference>
<dbReference type="OrthoDB" id="9804819at2"/>
<dbReference type="CDD" id="cd03230">
    <property type="entry name" value="ABC_DR_subfamily_A"/>
    <property type="match status" value="1"/>
</dbReference>
<dbReference type="SUPFAM" id="SSF52540">
    <property type="entry name" value="P-loop containing nucleoside triphosphate hydrolases"/>
    <property type="match status" value="1"/>
</dbReference>
<dbReference type="PROSITE" id="PS50893">
    <property type="entry name" value="ABC_TRANSPORTER_2"/>
    <property type="match status" value="1"/>
</dbReference>
<feature type="region of interest" description="Disordered" evidence="5">
    <location>
        <begin position="1"/>
        <end position="23"/>
    </location>
</feature>
<dbReference type="RefSeq" id="WP_103889728.1">
    <property type="nucleotide sequence ID" value="NZ_FNVU01000020.1"/>
</dbReference>
<feature type="domain" description="ABC transporter" evidence="6">
    <location>
        <begin position="20"/>
        <end position="244"/>
    </location>
</feature>
<evidence type="ECO:0000256" key="1">
    <source>
        <dbReference type="ARBA" id="ARBA00005417"/>
    </source>
</evidence>
<name>A0A1H6DY88_9ACTN</name>
<dbReference type="GO" id="GO:0005524">
    <property type="term" value="F:ATP binding"/>
    <property type="evidence" value="ECO:0007669"/>
    <property type="project" value="UniProtKB-KW"/>
</dbReference>
<evidence type="ECO:0000256" key="3">
    <source>
        <dbReference type="ARBA" id="ARBA00022741"/>
    </source>
</evidence>
<evidence type="ECO:0000256" key="2">
    <source>
        <dbReference type="ARBA" id="ARBA00022448"/>
    </source>
</evidence>
<dbReference type="AlphaFoldDB" id="A0A1H6DY88"/>
<feature type="region of interest" description="Disordered" evidence="5">
    <location>
        <begin position="240"/>
        <end position="272"/>
    </location>
</feature>
<comment type="similarity">
    <text evidence="1">Belongs to the ABC transporter superfamily.</text>
</comment>
<dbReference type="InterPro" id="IPR017871">
    <property type="entry name" value="ABC_transporter-like_CS"/>
</dbReference>
<evidence type="ECO:0000256" key="4">
    <source>
        <dbReference type="ARBA" id="ARBA00022840"/>
    </source>
</evidence>
<dbReference type="InterPro" id="IPR027417">
    <property type="entry name" value="P-loop_NTPase"/>
</dbReference>
<evidence type="ECO:0000313" key="7">
    <source>
        <dbReference type="EMBL" id="SEG89575.1"/>
    </source>
</evidence>
<evidence type="ECO:0000313" key="8">
    <source>
        <dbReference type="Proteomes" id="UP000236754"/>
    </source>
</evidence>
<dbReference type="GO" id="GO:0016887">
    <property type="term" value="F:ATP hydrolysis activity"/>
    <property type="evidence" value="ECO:0007669"/>
    <property type="project" value="InterPro"/>
</dbReference>
<dbReference type="Pfam" id="PF00005">
    <property type="entry name" value="ABC_tran"/>
    <property type="match status" value="1"/>
</dbReference>
<dbReference type="PROSITE" id="PS00211">
    <property type="entry name" value="ABC_TRANSPORTER_1"/>
    <property type="match status" value="1"/>
</dbReference>
<dbReference type="InterPro" id="IPR003593">
    <property type="entry name" value="AAA+_ATPase"/>
</dbReference>
<sequence>MSTTSGAAGAPPAGSDPPALEARGLGIRNRDGWALRSCDFRVPRGAVAGLVGPNGDGKSSLLAVAAGLRAPTEGTLRVLGHRPGTSPVLPRVALLLQDRPLHAAFTVAETLRYGREMNPAWDDATARSVVAGADVPLRAKVGHLSGGQRTCVALALALGKRPDVLLLDEPMADLDPLRRHAMMAALMTVNAEHGTTVVMSSHILAELDLVCDYVLLLAHGRMLVADDVEFVQAAHTLVTHTLDGQDPPGSGAAYGRRTGAAEGDPGGSLPDELLGHTVVEARTTGRQLTAMIQLPTSLDGAGAAEPPTLEEILLAYLRNPEAPPLLAPADEPAAGATARPLLPRGQDAESDR</sequence>